<evidence type="ECO:0000313" key="5">
    <source>
        <dbReference type="Proteomes" id="UP000261620"/>
    </source>
</evidence>
<dbReference type="InterPro" id="IPR006652">
    <property type="entry name" value="Kelch_1"/>
</dbReference>
<dbReference type="Gene3D" id="1.25.40.420">
    <property type="match status" value="1"/>
</dbReference>
<dbReference type="Gene3D" id="2.120.10.80">
    <property type="entry name" value="Kelch-type beta propeller"/>
    <property type="match status" value="1"/>
</dbReference>
<accession>A0A3Q3WRS7</accession>
<dbReference type="SMART" id="SM00612">
    <property type="entry name" value="Kelch"/>
    <property type="match status" value="6"/>
</dbReference>
<dbReference type="Pfam" id="PF24681">
    <property type="entry name" value="Kelch_KLHDC2_KLHL20_DRC7"/>
    <property type="match status" value="1"/>
</dbReference>
<dbReference type="FunFam" id="1.25.40.420:FF:000001">
    <property type="entry name" value="Kelch-like family member 12"/>
    <property type="match status" value="1"/>
</dbReference>
<keyword evidence="5" id="KW-1185">Reference proteome</keyword>
<sequence>GQTGSPGSRHWLKQKSMSKRRISSEVKTEFKKRHMKGRFSDAIIKVEDVEFKVHKIILCKCSPYFRALFSRHSCINKKVYNIPGLSPEMMQLIIEFAYTGSVLVTGENAEELLVAADHLIIMSIVEACCDFLVEQLCKDNCVGIWQFTKFYFCPQLQQKAFQFVLDTFEQVISSEEFQQLSAQELSNILDSDNLNVRKERTAFEAVLRWISYAPERRKEDFVLLFSKVRLAFVSAEYITLNVVTNDLVKGNQECLQMVEKALQIKAWMNTNNPPLSGVRNPVGRPRLPSALLLAIGGWSRSDPTNGIEAYDVRSNSWMNVTNNLERPRAYHGLAFTNGYVYIFGGFERLENFNSVRRFDLGTHTWDEMAPMYYRRCYVSVTVLDGYIYALGGFDGRDRLSSAERYKPETNQWSLIPHMHERRSDASCTTLHNKIYICGGFNGFDCLQSCEYYSPETKEWTTITPMTTQRSGIGVIAYANRIFAVGGFNGTMRLQSAEAYNPSTNTWHPVSSMLTPRSNFGIGILDDLLFVAGGYNGSTTANDVEFYDASTDEWYEAREMEIFRSALKCCTVFGVPNVAEYTLPRDTLPLLQLENGLVVLGDT</sequence>
<dbReference type="PRINTS" id="PR00501">
    <property type="entry name" value="KELCHREPEAT"/>
</dbReference>
<feature type="domain" description="BTB" evidence="3">
    <location>
        <begin position="40"/>
        <end position="106"/>
    </location>
</feature>
<dbReference type="InterPro" id="IPR011333">
    <property type="entry name" value="SKP1/BTB/POZ_sf"/>
</dbReference>
<dbReference type="Gene3D" id="3.30.710.10">
    <property type="entry name" value="Potassium Channel Kv1.1, Chain A"/>
    <property type="match status" value="1"/>
</dbReference>
<keyword evidence="2" id="KW-0677">Repeat</keyword>
<keyword evidence="1" id="KW-0880">Kelch repeat</keyword>
<name>A0A3Q3WRS7_MOLML</name>
<reference evidence="4" key="1">
    <citation type="submission" date="2025-08" db="UniProtKB">
        <authorList>
            <consortium name="Ensembl"/>
        </authorList>
    </citation>
    <scope>IDENTIFICATION</scope>
</reference>
<dbReference type="CDD" id="cd18450">
    <property type="entry name" value="BACK_KLHL10"/>
    <property type="match status" value="1"/>
</dbReference>
<dbReference type="SMART" id="SM00875">
    <property type="entry name" value="BACK"/>
    <property type="match status" value="1"/>
</dbReference>
<dbReference type="InterPro" id="IPR017096">
    <property type="entry name" value="BTB-kelch_protein"/>
</dbReference>
<dbReference type="PANTHER" id="PTHR24412">
    <property type="entry name" value="KELCH PROTEIN"/>
    <property type="match status" value="1"/>
</dbReference>
<dbReference type="Pfam" id="PF07707">
    <property type="entry name" value="BACK"/>
    <property type="match status" value="1"/>
</dbReference>
<dbReference type="InterPro" id="IPR015915">
    <property type="entry name" value="Kelch-typ_b-propeller"/>
</dbReference>
<dbReference type="OMA" id="KIRLAWM"/>
<dbReference type="InterPro" id="IPR000210">
    <property type="entry name" value="BTB/POZ_dom"/>
</dbReference>
<dbReference type="InterPro" id="IPR011705">
    <property type="entry name" value="BACK"/>
</dbReference>
<dbReference type="Proteomes" id="UP000261620">
    <property type="component" value="Unplaced"/>
</dbReference>
<dbReference type="SUPFAM" id="SSF117281">
    <property type="entry name" value="Kelch motif"/>
    <property type="match status" value="1"/>
</dbReference>
<dbReference type="Pfam" id="PF00651">
    <property type="entry name" value="BTB"/>
    <property type="match status" value="1"/>
</dbReference>
<evidence type="ECO:0000256" key="2">
    <source>
        <dbReference type="ARBA" id="ARBA00022737"/>
    </source>
</evidence>
<dbReference type="PROSITE" id="PS50097">
    <property type="entry name" value="BTB"/>
    <property type="match status" value="1"/>
</dbReference>
<proteinExistence type="predicted"/>
<dbReference type="PANTHER" id="PTHR24412:SF172">
    <property type="entry name" value="KELCH-LIKE PROTEIN 10"/>
    <property type="match status" value="1"/>
</dbReference>
<dbReference type="AlphaFoldDB" id="A0A3Q3WRS7"/>
<evidence type="ECO:0000259" key="3">
    <source>
        <dbReference type="PROSITE" id="PS50097"/>
    </source>
</evidence>
<dbReference type="PIRSF" id="PIRSF037037">
    <property type="entry name" value="Kelch-like_protein_gigaxonin"/>
    <property type="match status" value="1"/>
</dbReference>
<dbReference type="STRING" id="94237.ENSMMOP00000015127"/>
<evidence type="ECO:0000256" key="1">
    <source>
        <dbReference type="ARBA" id="ARBA00022441"/>
    </source>
</evidence>
<dbReference type="SUPFAM" id="SSF54695">
    <property type="entry name" value="POZ domain"/>
    <property type="match status" value="1"/>
</dbReference>
<dbReference type="SMART" id="SM00225">
    <property type="entry name" value="BTB"/>
    <property type="match status" value="1"/>
</dbReference>
<organism evidence="4 5">
    <name type="scientific">Mola mola</name>
    <name type="common">Ocean sunfish</name>
    <name type="synonym">Tetraodon mola</name>
    <dbReference type="NCBI Taxonomy" id="94237"/>
    <lineage>
        <taxon>Eukaryota</taxon>
        <taxon>Metazoa</taxon>
        <taxon>Chordata</taxon>
        <taxon>Craniata</taxon>
        <taxon>Vertebrata</taxon>
        <taxon>Euteleostomi</taxon>
        <taxon>Actinopterygii</taxon>
        <taxon>Neopterygii</taxon>
        <taxon>Teleostei</taxon>
        <taxon>Neoteleostei</taxon>
        <taxon>Acanthomorphata</taxon>
        <taxon>Eupercaria</taxon>
        <taxon>Tetraodontiformes</taxon>
        <taxon>Molidae</taxon>
        <taxon>Mola</taxon>
    </lineage>
</organism>
<evidence type="ECO:0000313" key="4">
    <source>
        <dbReference type="Ensembl" id="ENSMMOP00000015127.1"/>
    </source>
</evidence>
<dbReference type="Ensembl" id="ENSMMOT00000015374.1">
    <property type="protein sequence ID" value="ENSMMOP00000015127.1"/>
    <property type="gene ID" value="ENSMMOG00000011558.1"/>
</dbReference>
<protein>
    <recommendedName>
        <fullName evidence="3">BTB domain-containing protein</fullName>
    </recommendedName>
</protein>
<reference evidence="4" key="2">
    <citation type="submission" date="2025-09" db="UniProtKB">
        <authorList>
            <consortium name="Ensembl"/>
        </authorList>
    </citation>
    <scope>IDENTIFICATION</scope>
</reference>
<dbReference type="Pfam" id="PF01344">
    <property type="entry name" value="Kelch_1"/>
    <property type="match status" value="2"/>
</dbReference>